<gene>
    <name evidence="3" type="ORF">DL764_006126</name>
</gene>
<feature type="domain" description="DUF1996" evidence="2">
    <location>
        <begin position="38"/>
        <end position="254"/>
    </location>
</feature>
<organism evidence="3 4">
    <name type="scientific">Monosporascus ibericus</name>
    <dbReference type="NCBI Taxonomy" id="155417"/>
    <lineage>
        <taxon>Eukaryota</taxon>
        <taxon>Fungi</taxon>
        <taxon>Dikarya</taxon>
        <taxon>Ascomycota</taxon>
        <taxon>Pezizomycotina</taxon>
        <taxon>Sordariomycetes</taxon>
        <taxon>Xylariomycetidae</taxon>
        <taxon>Xylariales</taxon>
        <taxon>Xylariales incertae sedis</taxon>
        <taxon>Monosporascus</taxon>
    </lineage>
</organism>
<accession>A0A4Q4T5N9</accession>
<dbReference type="OrthoDB" id="74764at2759"/>
<protein>
    <recommendedName>
        <fullName evidence="2">DUF1996 domain-containing protein</fullName>
    </recommendedName>
</protein>
<comment type="caution">
    <text evidence="3">The sequence shown here is derived from an EMBL/GenBank/DDBJ whole genome shotgun (WGS) entry which is preliminary data.</text>
</comment>
<evidence type="ECO:0000313" key="3">
    <source>
        <dbReference type="EMBL" id="RYP01701.1"/>
    </source>
</evidence>
<evidence type="ECO:0000313" key="4">
    <source>
        <dbReference type="Proteomes" id="UP000293360"/>
    </source>
</evidence>
<keyword evidence="4" id="KW-1185">Reference proteome</keyword>
<feature type="signal peptide" evidence="1">
    <location>
        <begin position="1"/>
        <end position="22"/>
    </location>
</feature>
<dbReference type="Pfam" id="PF09362">
    <property type="entry name" value="DUF1996"/>
    <property type="match status" value="1"/>
</dbReference>
<sequence>MPSSTLLRAALTGGLVAQVAHAYTQVNIMSPFMYKNIDPIVFPGSFTESHLHSFFGSDAVTASTTTSAELQQGCTNAENPNDLSVYWVPTLLYQSASGSWEPVPLMRFSAYYNLGETPAEVPIPQNLKMVAGSADAKTAAEMPSDAKIEWFCEGDSGIGTDENGFPSSTCSTHLQTLLYFPNCVNSDTLETAYKSRNYGTPNWCPQGMSSMPQLRFSIRYDLRRVLPGGWSGTAPLKLSSGNAFSSHGDFINGWTEEAAQNMVATTNEKYHFASVDGSLGKNGEKPTCAATDADPSHGTSDFEESVRLMSTRTYSAVGTPWRDVHAGDSSPTPRQGTASYRFSHFASCALSGRPACHIDDDADASAALARTELGQGPFVKAASANRRALSKTTRSRLLALGASVTINSCGAVSFALAISYSAEI</sequence>
<dbReference type="STRING" id="155417.A0A4Q4T5N9"/>
<dbReference type="AlphaFoldDB" id="A0A4Q4T5N9"/>
<reference evidence="3 4" key="1">
    <citation type="submission" date="2018-06" db="EMBL/GenBank/DDBJ databases">
        <title>Complete Genomes of Monosporascus.</title>
        <authorList>
            <person name="Robinson A.J."/>
            <person name="Natvig D.O."/>
        </authorList>
    </citation>
    <scope>NUCLEOTIDE SEQUENCE [LARGE SCALE GENOMIC DNA]</scope>
    <source>
        <strain evidence="3 4">CBS 110550</strain>
    </source>
</reference>
<evidence type="ECO:0000256" key="1">
    <source>
        <dbReference type="SAM" id="SignalP"/>
    </source>
</evidence>
<dbReference type="EMBL" id="QJNU01000352">
    <property type="protein sequence ID" value="RYP01701.1"/>
    <property type="molecule type" value="Genomic_DNA"/>
</dbReference>
<dbReference type="PANTHER" id="PTHR43662">
    <property type="match status" value="1"/>
</dbReference>
<dbReference type="PANTHER" id="PTHR43662:SF12">
    <property type="entry name" value="DUF1996 DOMAIN-CONTAINING PROTEIN-RELATED"/>
    <property type="match status" value="1"/>
</dbReference>
<dbReference type="InterPro" id="IPR018535">
    <property type="entry name" value="DUF1996"/>
</dbReference>
<feature type="chain" id="PRO_5020776054" description="DUF1996 domain-containing protein" evidence="1">
    <location>
        <begin position="23"/>
        <end position="424"/>
    </location>
</feature>
<evidence type="ECO:0000259" key="2">
    <source>
        <dbReference type="Pfam" id="PF09362"/>
    </source>
</evidence>
<keyword evidence="1" id="KW-0732">Signal</keyword>
<proteinExistence type="predicted"/>
<name>A0A4Q4T5N9_9PEZI</name>
<dbReference type="Proteomes" id="UP000293360">
    <property type="component" value="Unassembled WGS sequence"/>
</dbReference>